<sequence length="66" mass="7367">MSEEIEVCICLRIPLSDILQAIEKGGIEDVEALIEKTKAGSVCKMCISPEYDPYGERDIHLTDLLK</sequence>
<dbReference type="Pfam" id="PF04324">
    <property type="entry name" value="Fer2_BFD"/>
    <property type="match status" value="1"/>
</dbReference>
<proteinExistence type="predicted"/>
<dbReference type="RefSeq" id="WP_200674347.1">
    <property type="nucleotide sequence ID" value="NZ_JAACYA010000002.1"/>
</dbReference>
<name>A0ABS1GJE3_9AQUI</name>
<gene>
    <name evidence="2" type="ORF">GWK41_07680</name>
</gene>
<evidence type="ECO:0000313" key="2">
    <source>
        <dbReference type="EMBL" id="MBK3332946.1"/>
    </source>
</evidence>
<accession>A0ABS1GJE3</accession>
<keyword evidence="3" id="KW-1185">Reference proteome</keyword>
<reference evidence="2 3" key="1">
    <citation type="journal article" date="2021" name="Syst. Appl. Microbiol.">
        <title>Persephonella atlantica sp. nov.: How to adapt to physico-chemical gradients in high temperature hydrothermal habitats.</title>
        <authorList>
            <person name="Francois D.X."/>
            <person name="Godfroy A."/>
            <person name="Mathien C."/>
            <person name="Aube J."/>
            <person name="Cathalot C."/>
            <person name="Lesongeur F."/>
            <person name="L'Haridon S."/>
            <person name="Philippon X."/>
            <person name="Roussel E.G."/>
        </authorList>
    </citation>
    <scope>NUCLEOTIDE SEQUENCE [LARGE SCALE GENOMIC DNA]</scope>
    <source>
        <strain evidence="2 3">MO1340</strain>
    </source>
</reference>
<dbReference type="InterPro" id="IPR041854">
    <property type="entry name" value="BFD-like_2Fe2S-bd_dom_sf"/>
</dbReference>
<dbReference type="EMBL" id="JAACYA010000002">
    <property type="protein sequence ID" value="MBK3332946.1"/>
    <property type="molecule type" value="Genomic_DNA"/>
</dbReference>
<protein>
    <submittedName>
        <fullName evidence="2">(2Fe-2S)-binding protein</fullName>
    </submittedName>
</protein>
<feature type="domain" description="BFD-like [2Fe-2S]-binding" evidence="1">
    <location>
        <begin position="7"/>
        <end position="47"/>
    </location>
</feature>
<evidence type="ECO:0000313" key="3">
    <source>
        <dbReference type="Proteomes" id="UP000772812"/>
    </source>
</evidence>
<evidence type="ECO:0000259" key="1">
    <source>
        <dbReference type="Pfam" id="PF04324"/>
    </source>
</evidence>
<dbReference type="InterPro" id="IPR007419">
    <property type="entry name" value="BFD-like_2Fe2S-bd_dom"/>
</dbReference>
<organism evidence="2 3">
    <name type="scientific">Persephonella atlantica</name>
    <dbReference type="NCBI Taxonomy" id="2699429"/>
    <lineage>
        <taxon>Bacteria</taxon>
        <taxon>Pseudomonadati</taxon>
        <taxon>Aquificota</taxon>
        <taxon>Aquificia</taxon>
        <taxon>Aquificales</taxon>
        <taxon>Hydrogenothermaceae</taxon>
        <taxon>Persephonella</taxon>
    </lineage>
</organism>
<dbReference type="Gene3D" id="1.10.10.1100">
    <property type="entry name" value="BFD-like [2Fe-2S]-binding domain"/>
    <property type="match status" value="1"/>
</dbReference>
<dbReference type="Proteomes" id="UP000772812">
    <property type="component" value="Unassembled WGS sequence"/>
</dbReference>
<comment type="caution">
    <text evidence="2">The sequence shown here is derived from an EMBL/GenBank/DDBJ whole genome shotgun (WGS) entry which is preliminary data.</text>
</comment>